<evidence type="ECO:0000313" key="2">
    <source>
        <dbReference type="Proteomes" id="UP000019494"/>
    </source>
</evidence>
<accession>W9GHB6</accession>
<comment type="caution">
    <text evidence="1">The sequence shown here is derived from an EMBL/GenBank/DDBJ whole genome shotgun (WGS) entry which is preliminary data.</text>
</comment>
<sequence length="147" mass="15528">MGFKDLPRGWAERPITDPDIFEDVVDLVASEQSRREGAVYLLLTHPDGRMLQPLAIHDVPPGAPGVDDAHRWRAALDELAQHGACSLVVVRARRGPAERTPDDDALFGVLAAAAEAAGLDVQGQAVATPSGIVTLGPPGTEELSRPA</sequence>
<protein>
    <submittedName>
        <fullName evidence="1">Uncharacterized protein</fullName>
    </submittedName>
</protein>
<dbReference type="EMBL" id="AWQS01000299">
    <property type="protein sequence ID" value="EWT04218.1"/>
    <property type="molecule type" value="Genomic_DNA"/>
</dbReference>
<dbReference type="OrthoDB" id="3822678at2"/>
<name>W9GHB6_9MICO</name>
<dbReference type="Proteomes" id="UP000019494">
    <property type="component" value="Unassembled WGS sequence"/>
</dbReference>
<keyword evidence="2" id="KW-1185">Reference proteome</keyword>
<dbReference type="RefSeq" id="WP_034721462.1">
    <property type="nucleotide sequence ID" value="NZ_AWQS01000299.1"/>
</dbReference>
<proteinExistence type="predicted"/>
<gene>
    <name evidence="1" type="ORF">N864_15260</name>
</gene>
<reference evidence="2" key="1">
    <citation type="submission" date="2013-08" db="EMBL/GenBank/DDBJ databases">
        <title>Intrasporangium oryzae NRRL B-24470.</title>
        <authorList>
            <person name="Liu H."/>
            <person name="Wang G."/>
        </authorList>
    </citation>
    <scope>NUCLEOTIDE SEQUENCE [LARGE SCALE GENOMIC DNA]</scope>
    <source>
        <strain evidence="2">Q5-1</strain>
    </source>
</reference>
<organism evidence="1 2">
    <name type="scientific">Intrasporangium chromatireducens Q5-1</name>
    <dbReference type="NCBI Taxonomy" id="584657"/>
    <lineage>
        <taxon>Bacteria</taxon>
        <taxon>Bacillati</taxon>
        <taxon>Actinomycetota</taxon>
        <taxon>Actinomycetes</taxon>
        <taxon>Micrococcales</taxon>
        <taxon>Intrasporangiaceae</taxon>
        <taxon>Intrasporangium</taxon>
    </lineage>
</organism>
<dbReference type="AlphaFoldDB" id="W9GHB6"/>
<evidence type="ECO:0000313" key="1">
    <source>
        <dbReference type="EMBL" id="EWT04218.1"/>
    </source>
</evidence>